<feature type="transmembrane region" description="Helical" evidence="1">
    <location>
        <begin position="406"/>
        <end position="428"/>
    </location>
</feature>
<dbReference type="PROSITE" id="PS51257">
    <property type="entry name" value="PROKAR_LIPOPROTEIN"/>
    <property type="match status" value="1"/>
</dbReference>
<feature type="transmembrane region" description="Helical" evidence="1">
    <location>
        <begin position="481"/>
        <end position="503"/>
    </location>
</feature>
<dbReference type="EMBL" id="CP139779">
    <property type="protein sequence ID" value="WQB70559.1"/>
    <property type="molecule type" value="Genomic_DNA"/>
</dbReference>
<accession>A0ABZ0VAQ7</accession>
<keyword evidence="1" id="KW-1133">Transmembrane helix</keyword>
<feature type="transmembrane region" description="Helical" evidence="1">
    <location>
        <begin position="302"/>
        <end position="320"/>
    </location>
</feature>
<evidence type="ECO:0000313" key="2">
    <source>
        <dbReference type="EMBL" id="WQB70559.1"/>
    </source>
</evidence>
<feature type="transmembrane region" description="Helical" evidence="1">
    <location>
        <begin position="233"/>
        <end position="253"/>
    </location>
</feature>
<reference evidence="2 3" key="1">
    <citation type="submission" date="2023-06" db="EMBL/GenBank/DDBJ databases">
        <title>Rock-solubilizing bacteria, Microbacterium invictum, promotes re-establishment of vegetation in rocky wasteland by accelerating rock bio-weathering and reshaping soil bacterial community.</title>
        <authorList>
            <person name="Liu C."/>
        </authorList>
    </citation>
    <scope>NUCLEOTIDE SEQUENCE [LARGE SCALE GENOMIC DNA]</scope>
    <source>
        <strain evidence="2 3">X-18</strain>
    </source>
</reference>
<feature type="transmembrane region" description="Helical" evidence="1">
    <location>
        <begin position="326"/>
        <end position="346"/>
    </location>
</feature>
<name>A0ABZ0VAQ7_9MICO</name>
<sequence length="525" mass="53973">MVATLLRLRFRVLGNQLARSPWQLVGFLFGCVYGLGMLGGVVIGLVLLGSAPLDLASAVVVGVGALVTLGWVLGPILVAGVDTTLEPDRLVTFPMTVDRMMVALTLAGVCGIPGIVTSLATLATVATWVRTPASLAAWVVAAPLSILTAVIASRTMAALAVGLSGGRRFREIAGVLIFIPLVLAGPIIIAVTTGLALNIDTVSVAVEVVSWTPLGAAWAIPAAAAAGDFLPGLVKFLIAVGTVVILWVLWRRALGDALVRPRNAGGAAAKPGALGWFGRVPTGGFGAIYARSLTYWLRDPRYLRQLIVVPLVPIILWFYARGGDALGAVSWSGLLIALVIGIVIYADISYDGTAFGTQLATGVSGRADRYGRTLAAATLALPLTLAGTILPFVFSGEWTQAPAVLGASLGVLGISYGVCAITSAQFVVPVAAPGDNPFKRVPGVTFVQGLAFMGIWLVAIVLSAPSVVTALIAFFTGNAVLGLVAGLIGLVMGAVVFAAGMIVGGRTLDRTGPVLLSRLKAMRNA</sequence>
<gene>
    <name evidence="2" type="ORF">T9R20_00955</name>
</gene>
<protein>
    <recommendedName>
        <fullName evidence="4">Transporter</fullName>
    </recommendedName>
</protein>
<feature type="transmembrane region" description="Helical" evidence="1">
    <location>
        <begin position="175"/>
        <end position="196"/>
    </location>
</feature>
<feature type="transmembrane region" description="Helical" evidence="1">
    <location>
        <begin position="374"/>
        <end position="394"/>
    </location>
</feature>
<feature type="transmembrane region" description="Helical" evidence="1">
    <location>
        <begin position="21"/>
        <end position="49"/>
    </location>
</feature>
<feature type="transmembrane region" description="Helical" evidence="1">
    <location>
        <begin position="449"/>
        <end position="475"/>
    </location>
</feature>
<evidence type="ECO:0000313" key="3">
    <source>
        <dbReference type="Proteomes" id="UP001324533"/>
    </source>
</evidence>
<feature type="transmembrane region" description="Helical" evidence="1">
    <location>
        <begin position="273"/>
        <end position="290"/>
    </location>
</feature>
<keyword evidence="1" id="KW-0812">Transmembrane</keyword>
<dbReference type="Proteomes" id="UP001324533">
    <property type="component" value="Chromosome"/>
</dbReference>
<feature type="transmembrane region" description="Helical" evidence="1">
    <location>
        <begin position="55"/>
        <end position="81"/>
    </location>
</feature>
<feature type="transmembrane region" description="Helical" evidence="1">
    <location>
        <begin position="135"/>
        <end position="163"/>
    </location>
</feature>
<keyword evidence="3" id="KW-1185">Reference proteome</keyword>
<feature type="transmembrane region" description="Helical" evidence="1">
    <location>
        <begin position="102"/>
        <end position="129"/>
    </location>
</feature>
<proteinExistence type="predicted"/>
<evidence type="ECO:0000256" key="1">
    <source>
        <dbReference type="SAM" id="Phobius"/>
    </source>
</evidence>
<evidence type="ECO:0008006" key="4">
    <source>
        <dbReference type="Google" id="ProtNLM"/>
    </source>
</evidence>
<dbReference type="RefSeq" id="WP_322410700.1">
    <property type="nucleotide sequence ID" value="NZ_CP139779.1"/>
</dbReference>
<organism evidence="2 3">
    <name type="scientific">Microbacterium invictum</name>
    <dbReference type="NCBI Taxonomy" id="515415"/>
    <lineage>
        <taxon>Bacteria</taxon>
        <taxon>Bacillati</taxon>
        <taxon>Actinomycetota</taxon>
        <taxon>Actinomycetes</taxon>
        <taxon>Micrococcales</taxon>
        <taxon>Microbacteriaceae</taxon>
        <taxon>Microbacterium</taxon>
    </lineage>
</organism>
<keyword evidence="1" id="KW-0472">Membrane</keyword>